<evidence type="ECO:0000259" key="8">
    <source>
        <dbReference type="PROSITE" id="PS51751"/>
    </source>
</evidence>
<reference evidence="10" key="2">
    <citation type="submission" date="2009-11" db="EMBL/GenBank/DDBJ databases">
        <title>The Genome Sequence of Allomyces macrogynus strain ATCC 38327.</title>
        <authorList>
            <consortium name="The Broad Institute Genome Sequencing Platform"/>
            <person name="Russ C."/>
            <person name="Cuomo C."/>
            <person name="Shea T."/>
            <person name="Young S.K."/>
            <person name="Zeng Q."/>
            <person name="Koehrsen M."/>
            <person name="Haas B."/>
            <person name="Borodovsky M."/>
            <person name="Guigo R."/>
            <person name="Alvarado L."/>
            <person name="Berlin A."/>
            <person name="Borenstein D."/>
            <person name="Chen Z."/>
            <person name="Engels R."/>
            <person name="Freedman E."/>
            <person name="Gellesch M."/>
            <person name="Goldberg J."/>
            <person name="Griggs A."/>
            <person name="Gujja S."/>
            <person name="Heiman D."/>
            <person name="Hepburn T."/>
            <person name="Howarth C."/>
            <person name="Jen D."/>
            <person name="Larson L."/>
            <person name="Lewis B."/>
            <person name="Mehta T."/>
            <person name="Park D."/>
            <person name="Pearson M."/>
            <person name="Roberts A."/>
            <person name="Saif S."/>
            <person name="Shenoy N."/>
            <person name="Sisk P."/>
            <person name="Stolte C."/>
            <person name="Sykes S."/>
            <person name="Walk T."/>
            <person name="White J."/>
            <person name="Yandava C."/>
            <person name="Burger G."/>
            <person name="Gray M.W."/>
            <person name="Holland P.W.H."/>
            <person name="King N."/>
            <person name="Lang F.B.F."/>
            <person name="Roger A.J."/>
            <person name="Ruiz-Trillo I."/>
            <person name="Lander E."/>
            <person name="Nusbaum C."/>
        </authorList>
    </citation>
    <scope>NUCLEOTIDE SEQUENCE [LARGE SCALE GENOMIC DNA]</scope>
    <source>
        <strain evidence="10">ATCC 38327</strain>
    </source>
</reference>
<dbReference type="VEuPathDB" id="FungiDB:AMAG_03953"/>
<dbReference type="EMBL" id="GG745333">
    <property type="protein sequence ID" value="KNE58370.1"/>
    <property type="molecule type" value="Genomic_DNA"/>
</dbReference>
<dbReference type="PANTHER" id="PTHR31204">
    <property type="entry name" value="SIGMA INTRACELLULAR RECEPTOR 2"/>
    <property type="match status" value="1"/>
</dbReference>
<comment type="subcellular location">
    <subcellularLocation>
        <location evidence="1">Membrane</location>
        <topology evidence="1">Multi-pass membrane protein</topology>
    </subcellularLocation>
</comment>
<keyword evidence="3 5" id="KW-1133">Transmembrane helix</keyword>
<organism evidence="9 10">
    <name type="scientific">Allomyces macrogynus (strain ATCC 38327)</name>
    <name type="common">Allomyces javanicus var. macrogynus</name>
    <dbReference type="NCBI Taxonomy" id="578462"/>
    <lineage>
        <taxon>Eukaryota</taxon>
        <taxon>Fungi</taxon>
        <taxon>Fungi incertae sedis</taxon>
        <taxon>Blastocladiomycota</taxon>
        <taxon>Blastocladiomycetes</taxon>
        <taxon>Blastocladiales</taxon>
        <taxon>Blastocladiaceae</taxon>
        <taxon>Allomyces</taxon>
    </lineage>
</organism>
<name>A0A0L0S7H3_ALLM3</name>
<feature type="transmembrane region" description="Helical" evidence="7">
    <location>
        <begin position="108"/>
        <end position="133"/>
    </location>
</feature>
<dbReference type="OrthoDB" id="433124at2759"/>
<feature type="transmembrane region" description="Helical" evidence="7">
    <location>
        <begin position="145"/>
        <end position="166"/>
    </location>
</feature>
<evidence type="ECO:0000256" key="4">
    <source>
        <dbReference type="ARBA" id="ARBA00023136"/>
    </source>
</evidence>
<feature type="region of interest" description="Disordered" evidence="6">
    <location>
        <begin position="1"/>
        <end position="22"/>
    </location>
</feature>
<dbReference type="GO" id="GO:0005783">
    <property type="term" value="C:endoplasmic reticulum"/>
    <property type="evidence" value="ECO:0007669"/>
    <property type="project" value="TreeGrafter"/>
</dbReference>
<evidence type="ECO:0000256" key="1">
    <source>
        <dbReference type="ARBA" id="ARBA00004141"/>
    </source>
</evidence>
<dbReference type="GO" id="GO:0016020">
    <property type="term" value="C:membrane"/>
    <property type="evidence" value="ECO:0007669"/>
    <property type="project" value="UniProtKB-SubCell"/>
</dbReference>
<accession>A0A0L0S7H3</accession>
<keyword evidence="4 5" id="KW-0472">Membrane</keyword>
<gene>
    <name evidence="9" type="ORF">AMAG_03953</name>
</gene>
<evidence type="ECO:0000256" key="7">
    <source>
        <dbReference type="SAM" id="Phobius"/>
    </source>
</evidence>
<evidence type="ECO:0000313" key="9">
    <source>
        <dbReference type="EMBL" id="KNE58370.1"/>
    </source>
</evidence>
<protein>
    <recommendedName>
        <fullName evidence="8">EXPERA domain-containing protein</fullName>
    </recommendedName>
</protein>
<dbReference type="Proteomes" id="UP000054350">
    <property type="component" value="Unassembled WGS sequence"/>
</dbReference>
<feature type="domain" description="EXPERA" evidence="8">
    <location>
        <begin position="44"/>
        <end position="194"/>
    </location>
</feature>
<dbReference type="OMA" id="HAWYLAT"/>
<evidence type="ECO:0000256" key="5">
    <source>
        <dbReference type="PROSITE-ProRule" id="PRU01087"/>
    </source>
</evidence>
<reference evidence="9 10" key="1">
    <citation type="submission" date="2009-11" db="EMBL/GenBank/DDBJ databases">
        <title>Annotation of Allomyces macrogynus ATCC 38327.</title>
        <authorList>
            <consortium name="The Broad Institute Genome Sequencing Platform"/>
            <person name="Russ C."/>
            <person name="Cuomo C."/>
            <person name="Burger G."/>
            <person name="Gray M.W."/>
            <person name="Holland P.W.H."/>
            <person name="King N."/>
            <person name="Lang F.B.F."/>
            <person name="Roger A.J."/>
            <person name="Ruiz-Trillo I."/>
            <person name="Young S.K."/>
            <person name="Zeng Q."/>
            <person name="Gargeya S."/>
            <person name="Fitzgerald M."/>
            <person name="Haas B."/>
            <person name="Abouelleil A."/>
            <person name="Alvarado L."/>
            <person name="Arachchi H.M."/>
            <person name="Berlin A."/>
            <person name="Chapman S.B."/>
            <person name="Gearin G."/>
            <person name="Goldberg J."/>
            <person name="Griggs A."/>
            <person name="Gujja S."/>
            <person name="Hansen M."/>
            <person name="Heiman D."/>
            <person name="Howarth C."/>
            <person name="Larimer J."/>
            <person name="Lui A."/>
            <person name="MacDonald P.J.P."/>
            <person name="McCowen C."/>
            <person name="Montmayeur A."/>
            <person name="Murphy C."/>
            <person name="Neiman D."/>
            <person name="Pearson M."/>
            <person name="Priest M."/>
            <person name="Roberts A."/>
            <person name="Saif S."/>
            <person name="Shea T."/>
            <person name="Sisk P."/>
            <person name="Stolte C."/>
            <person name="Sykes S."/>
            <person name="Wortman J."/>
            <person name="Nusbaum C."/>
            <person name="Birren B."/>
        </authorList>
    </citation>
    <scope>NUCLEOTIDE SEQUENCE [LARGE SCALE GENOMIC DNA]</scope>
    <source>
        <strain evidence="9 10">ATCC 38327</strain>
    </source>
</reference>
<dbReference type="PANTHER" id="PTHR31204:SF1">
    <property type="entry name" value="SIGMA INTRACELLULAR RECEPTOR 2"/>
    <property type="match status" value="1"/>
</dbReference>
<dbReference type="PROSITE" id="PS51751">
    <property type="entry name" value="EXPERA"/>
    <property type="match status" value="1"/>
</dbReference>
<dbReference type="STRING" id="578462.A0A0L0S7H3"/>
<dbReference type="AlphaFoldDB" id="A0A0L0S7H3"/>
<keyword evidence="10" id="KW-1185">Reference proteome</keyword>
<dbReference type="Pfam" id="PF05241">
    <property type="entry name" value="EBP"/>
    <property type="match status" value="1"/>
</dbReference>
<evidence type="ECO:0000256" key="6">
    <source>
        <dbReference type="SAM" id="MobiDB-lite"/>
    </source>
</evidence>
<evidence type="ECO:0000256" key="2">
    <source>
        <dbReference type="ARBA" id="ARBA00022692"/>
    </source>
</evidence>
<dbReference type="InterPro" id="IPR033118">
    <property type="entry name" value="EXPERA"/>
</dbReference>
<evidence type="ECO:0000256" key="3">
    <source>
        <dbReference type="ARBA" id="ARBA00022989"/>
    </source>
</evidence>
<feature type="transmembrane region" description="Helical" evidence="7">
    <location>
        <begin position="178"/>
        <end position="198"/>
    </location>
</feature>
<keyword evidence="2 5" id="KW-0812">Transmembrane</keyword>
<dbReference type="InterPro" id="IPR051987">
    <property type="entry name" value="Sigma-2_receptor-like"/>
</dbReference>
<evidence type="ECO:0000313" key="10">
    <source>
        <dbReference type="Proteomes" id="UP000054350"/>
    </source>
</evidence>
<proteinExistence type="predicted"/>
<sequence>MISESLGPRRRPAASQSASAACEDRPAATLASTVLKDNESSSWAPAFFRGFFLAHIPITLIMDAQGLPWVHQNMMPHALQAVHAWYISTFKDPLMDHPVDAAQSRERMWFHAMLVGELVFQLPVFFVGAWAFADVKRLSIPWVRTLLMVYGAHTATTLIPILPHFVAQDQLTAANRAILIAFYLPFLAVPLALVLWLARNSAAHTALHAE</sequence>